<evidence type="ECO:0000259" key="1">
    <source>
        <dbReference type="Pfam" id="PF00534"/>
    </source>
</evidence>
<dbReference type="SUPFAM" id="SSF53756">
    <property type="entry name" value="UDP-Glycosyltransferase/glycogen phosphorylase"/>
    <property type="match status" value="1"/>
</dbReference>
<protein>
    <submittedName>
        <fullName evidence="2">Glycosyltransferase involved in cell wall biosynthesis</fullName>
    </submittedName>
</protein>
<evidence type="ECO:0000313" key="3">
    <source>
        <dbReference type="Proteomes" id="UP000295689"/>
    </source>
</evidence>
<accession>A0A4R2B628</accession>
<dbReference type="InterPro" id="IPR001296">
    <property type="entry name" value="Glyco_trans_1"/>
</dbReference>
<dbReference type="GO" id="GO:0016757">
    <property type="term" value="F:glycosyltransferase activity"/>
    <property type="evidence" value="ECO:0007669"/>
    <property type="project" value="InterPro"/>
</dbReference>
<name>A0A4R2B628_9BACI</name>
<comment type="caution">
    <text evidence="2">The sequence shown here is derived from an EMBL/GenBank/DDBJ whole genome shotgun (WGS) entry which is preliminary data.</text>
</comment>
<keyword evidence="3" id="KW-1185">Reference proteome</keyword>
<dbReference type="Pfam" id="PF00534">
    <property type="entry name" value="Glycos_transf_1"/>
    <property type="match status" value="1"/>
</dbReference>
<sequence length="391" mass="45445">MKKVLFMLSSMNVGGVEKSFLSLLSTFPKNQYKVTLLLLEKKGDFLELIPNWVKIEEVEWYTSIKPIIMQSPHQTVKGYLKNLQPQRVPGFITAYLLSKYLDDRYTYYEHVIKNIPNNKTIYDIAISYQGPTDIIDFYIANKVEARKKISWVHFDVSKYYINKNLYLKLYSKFDQLNVVSKLARKELINLFPSISNKVKVFPNIVETRVIQSMSKEIIEFDDNYKGIKILTVGRLSVEKGQDFAILALSKLRKLGYDVRWYCIGEGKYREQLEVMVKEHNLEKEFVLLGSTSNPYPYIAKADIYVQTSRHEGYCLTLAEAKCLAKPIVTTNFIGAYEQIRDGENGFIVQMNDKEIYRGVKNLIDNSEIRRKFSENLSKKGETLAKVFEFPI</sequence>
<dbReference type="Gene3D" id="3.40.50.2000">
    <property type="entry name" value="Glycogen Phosphorylase B"/>
    <property type="match status" value="2"/>
</dbReference>
<proteinExistence type="predicted"/>
<dbReference type="CDD" id="cd03811">
    <property type="entry name" value="GT4_GT28_WabH-like"/>
    <property type="match status" value="1"/>
</dbReference>
<organism evidence="2 3">
    <name type="scientific">Mesobacillus foraminis</name>
    <dbReference type="NCBI Taxonomy" id="279826"/>
    <lineage>
        <taxon>Bacteria</taxon>
        <taxon>Bacillati</taxon>
        <taxon>Bacillota</taxon>
        <taxon>Bacilli</taxon>
        <taxon>Bacillales</taxon>
        <taxon>Bacillaceae</taxon>
        <taxon>Mesobacillus</taxon>
    </lineage>
</organism>
<evidence type="ECO:0000313" key="2">
    <source>
        <dbReference type="EMBL" id="TCN22201.1"/>
    </source>
</evidence>
<keyword evidence="2" id="KW-0808">Transferase</keyword>
<dbReference type="PANTHER" id="PTHR12526">
    <property type="entry name" value="GLYCOSYLTRANSFERASE"/>
    <property type="match status" value="1"/>
</dbReference>
<reference evidence="2 3" key="1">
    <citation type="journal article" date="2015" name="Stand. Genomic Sci.">
        <title>Genomic Encyclopedia of Bacterial and Archaeal Type Strains, Phase III: the genomes of soil and plant-associated and newly described type strains.</title>
        <authorList>
            <person name="Whitman W.B."/>
            <person name="Woyke T."/>
            <person name="Klenk H.P."/>
            <person name="Zhou Y."/>
            <person name="Lilburn T.G."/>
            <person name="Beck B.J."/>
            <person name="De Vos P."/>
            <person name="Vandamme P."/>
            <person name="Eisen J.A."/>
            <person name="Garrity G."/>
            <person name="Hugenholtz P."/>
            <person name="Kyrpides N.C."/>
        </authorList>
    </citation>
    <scope>NUCLEOTIDE SEQUENCE [LARGE SCALE GENOMIC DNA]</scope>
    <source>
        <strain evidence="2 3">CV53</strain>
    </source>
</reference>
<dbReference type="AlphaFoldDB" id="A0A4R2B628"/>
<dbReference type="Proteomes" id="UP000295689">
    <property type="component" value="Unassembled WGS sequence"/>
</dbReference>
<dbReference type="EMBL" id="SLVV01000011">
    <property type="protein sequence ID" value="TCN22201.1"/>
    <property type="molecule type" value="Genomic_DNA"/>
</dbReference>
<dbReference type="PANTHER" id="PTHR12526:SF630">
    <property type="entry name" value="GLYCOSYLTRANSFERASE"/>
    <property type="match status" value="1"/>
</dbReference>
<gene>
    <name evidence="2" type="ORF">EV146_11138</name>
</gene>
<feature type="domain" description="Glycosyl transferase family 1" evidence="1">
    <location>
        <begin position="225"/>
        <end position="376"/>
    </location>
</feature>
<dbReference type="RefSeq" id="WP_132009873.1">
    <property type="nucleotide sequence ID" value="NZ_JABUHM010000013.1"/>
</dbReference>